<evidence type="ECO:0000256" key="1">
    <source>
        <dbReference type="SAM" id="Coils"/>
    </source>
</evidence>
<organism evidence="2">
    <name type="scientific">marine sediment metagenome</name>
    <dbReference type="NCBI Taxonomy" id="412755"/>
    <lineage>
        <taxon>unclassified sequences</taxon>
        <taxon>metagenomes</taxon>
        <taxon>ecological metagenomes</taxon>
    </lineage>
</organism>
<protein>
    <recommendedName>
        <fullName evidence="3">Phage tail tape measure protein domain-containing protein</fullName>
    </recommendedName>
</protein>
<proteinExistence type="predicted"/>
<evidence type="ECO:0000313" key="2">
    <source>
        <dbReference type="EMBL" id="KKN74645.1"/>
    </source>
</evidence>
<sequence length="924" mass="102243">MATLDTVVIRIVSDTKDIKKTTDVLKEQGKVEEKNIKIFEEAGKKRKALLAETIKDLERVKRNRKSAFDVKTLQLFDKEIADINKDIKILEGNVESLDKTSDGLGNTLGSIGKVLVGAFAVKSILNFGEHLLEVGTESEAFEKRAQTVFGNSLEIVEKFAEQSAKSLGLTEVGFLGAAAAIGDILVPLGLSRERAAEMSVEAVKLGGALKEFTGDSRSAAEISNIVARSLTGEVEGLKTLGVVIDQTSIQFKDLVKSKQVDLGLTQQQAKAEAIFQIAIDSSGDALKSFETNTNSLARQQAILTATLEEQTEHLAELLTPAFLAALKGINSFSKTTKDLIDDLVIENKEFAIQGKEISTLINRHDKLASQTELNAEEQEELKNIIQDLAGIVPQAATEFDRFGNALEINTDIVIANLKQQQKLLLLRNAERIRETREEIEDFTGAVDKNTESLNKGFTTIVRFSKAGFKATTDEVKLTAGQINNLRNENTLLNADIADLLLGLEELGIELTDVEKDFIDAALGTDRFKKSIEDSDGVIKEQVRNIFFLKNAISELRKEQAAQNTSTQRIAQITRELIPLQKELNDLLGKDKASDPIELLSKRISELRKELLNQALAGNVSKDTIKELNEAVDVLTSAEIELKIALTDTLDPLEAQKLGLDKIGDSAQTTGDLVKDFQKIQRDEIEATTEKRLEAIGIASDAEQQAFRILAQINTNKLIAIDNEEIRALRSLEKQGLSEEELAKKRTEILERTDRERAKILTRQAQQDKIAAIISATINTAVEVTKVLANPALAALVAALGLLEIAVIASQPIPEFHEGKKPELKEGEMYAKILKTESIIPPEQSKKYKGAIDSMIDHNFDNYVMQEYMLPIMKNMGKDKVSDPFNDVHLWSNQRKQIKLMQEGNTLAKTMIRAMESSNRRRSWH</sequence>
<name>A0A0F9T0B0_9ZZZZ</name>
<accession>A0A0F9T0B0</accession>
<reference evidence="2" key="1">
    <citation type="journal article" date="2015" name="Nature">
        <title>Complex archaea that bridge the gap between prokaryotes and eukaryotes.</title>
        <authorList>
            <person name="Spang A."/>
            <person name="Saw J.H."/>
            <person name="Jorgensen S.L."/>
            <person name="Zaremba-Niedzwiedzka K."/>
            <person name="Martijn J."/>
            <person name="Lind A.E."/>
            <person name="van Eijk R."/>
            <person name="Schleper C."/>
            <person name="Guy L."/>
            <person name="Ettema T.J."/>
        </authorList>
    </citation>
    <scope>NUCLEOTIDE SEQUENCE</scope>
</reference>
<dbReference type="AlphaFoldDB" id="A0A0F9T0B0"/>
<evidence type="ECO:0008006" key="3">
    <source>
        <dbReference type="Google" id="ProtNLM"/>
    </source>
</evidence>
<dbReference type="EMBL" id="LAZR01000322">
    <property type="protein sequence ID" value="KKN74645.1"/>
    <property type="molecule type" value="Genomic_DNA"/>
</dbReference>
<keyword evidence="1" id="KW-0175">Coiled coil</keyword>
<feature type="coiled-coil region" evidence="1">
    <location>
        <begin position="73"/>
        <end position="100"/>
    </location>
</feature>
<gene>
    <name evidence="2" type="ORF">LCGC14_0388470</name>
</gene>
<comment type="caution">
    <text evidence="2">The sequence shown here is derived from an EMBL/GenBank/DDBJ whole genome shotgun (WGS) entry which is preliminary data.</text>
</comment>